<name>A0A6V8LSC9_9BACT</name>
<dbReference type="InterPro" id="IPR001789">
    <property type="entry name" value="Sig_transdc_resp-reg_receiver"/>
</dbReference>
<protein>
    <recommendedName>
        <fullName evidence="2">Response regulatory domain-containing protein</fullName>
    </recommendedName>
</protein>
<reference evidence="3 4" key="2">
    <citation type="submission" date="2020-05" db="EMBL/GenBank/DDBJ databases">
        <title>Draft genome sequence of Desulfovibrio sp. strainFSS-1.</title>
        <authorList>
            <person name="Shimoshige H."/>
            <person name="Kobayashi H."/>
            <person name="Maekawa T."/>
        </authorList>
    </citation>
    <scope>NUCLEOTIDE SEQUENCE [LARGE SCALE GENOMIC DNA]</scope>
    <source>
        <strain evidence="3 4">SIID29052-01</strain>
    </source>
</reference>
<dbReference type="SUPFAM" id="SSF52172">
    <property type="entry name" value="CheY-like"/>
    <property type="match status" value="1"/>
</dbReference>
<reference evidence="3 4" key="1">
    <citation type="submission" date="2020-04" db="EMBL/GenBank/DDBJ databases">
        <authorList>
            <consortium name="Desulfovibrio sp. FSS-1 genome sequencing consortium"/>
            <person name="Shimoshige H."/>
            <person name="Kobayashi H."/>
            <person name="Maekawa T."/>
        </authorList>
    </citation>
    <scope>NUCLEOTIDE SEQUENCE [LARGE SCALE GENOMIC DNA]</scope>
    <source>
        <strain evidence="3 4">SIID29052-01</strain>
    </source>
</reference>
<comment type="caution">
    <text evidence="1">Lacks conserved residue(s) required for the propagation of feature annotation.</text>
</comment>
<evidence type="ECO:0000313" key="3">
    <source>
        <dbReference type="EMBL" id="GFK92517.1"/>
    </source>
</evidence>
<dbReference type="EMBL" id="BLTE01000001">
    <property type="protein sequence ID" value="GFK92517.1"/>
    <property type="molecule type" value="Genomic_DNA"/>
</dbReference>
<evidence type="ECO:0000313" key="4">
    <source>
        <dbReference type="Proteomes" id="UP000494245"/>
    </source>
</evidence>
<dbReference type="CDD" id="cd00156">
    <property type="entry name" value="REC"/>
    <property type="match status" value="1"/>
</dbReference>
<dbReference type="Gene3D" id="3.40.50.2300">
    <property type="match status" value="1"/>
</dbReference>
<keyword evidence="4" id="KW-1185">Reference proteome</keyword>
<accession>A0A6V8LSC9</accession>
<evidence type="ECO:0000256" key="1">
    <source>
        <dbReference type="PROSITE-ProRule" id="PRU00169"/>
    </source>
</evidence>
<dbReference type="AlphaFoldDB" id="A0A6V8LSC9"/>
<dbReference type="PROSITE" id="PS50110">
    <property type="entry name" value="RESPONSE_REGULATORY"/>
    <property type="match status" value="1"/>
</dbReference>
<dbReference type="SMART" id="SM00448">
    <property type="entry name" value="REC"/>
    <property type="match status" value="1"/>
</dbReference>
<organism evidence="3 4">
    <name type="scientific">Fundidesulfovibrio magnetotacticus</name>
    <dbReference type="NCBI Taxonomy" id="2730080"/>
    <lineage>
        <taxon>Bacteria</taxon>
        <taxon>Pseudomonadati</taxon>
        <taxon>Thermodesulfobacteriota</taxon>
        <taxon>Desulfovibrionia</taxon>
        <taxon>Desulfovibrionales</taxon>
        <taxon>Desulfovibrionaceae</taxon>
        <taxon>Fundidesulfovibrio</taxon>
    </lineage>
</organism>
<dbReference type="GO" id="GO:0000160">
    <property type="term" value="P:phosphorelay signal transduction system"/>
    <property type="evidence" value="ECO:0007669"/>
    <property type="project" value="InterPro"/>
</dbReference>
<comment type="caution">
    <text evidence="3">The sequence shown here is derived from an EMBL/GenBank/DDBJ whole genome shotgun (WGS) entry which is preliminary data.</text>
</comment>
<proteinExistence type="predicted"/>
<dbReference type="Proteomes" id="UP000494245">
    <property type="component" value="Unassembled WGS sequence"/>
</dbReference>
<gene>
    <name evidence="3" type="ORF">NNJEOMEG_00342</name>
</gene>
<feature type="domain" description="Response regulatory" evidence="2">
    <location>
        <begin position="2"/>
        <end position="120"/>
    </location>
</feature>
<dbReference type="InterPro" id="IPR011006">
    <property type="entry name" value="CheY-like_superfamily"/>
</dbReference>
<sequence>MRVMVLDNDDETALRLTRMLRTLGHDPFVAEARYYLEDLQEHGPFHLVITEIFLKDISGLQVVLGVKGLDASIKVVAMSGGAPPALSDDYLDYAREFGADAVVRKPLDVERLDALLAGIGQADGPHRRPDASVTSRIV</sequence>
<evidence type="ECO:0000259" key="2">
    <source>
        <dbReference type="PROSITE" id="PS50110"/>
    </source>
</evidence>
<dbReference type="Pfam" id="PF00072">
    <property type="entry name" value="Response_reg"/>
    <property type="match status" value="1"/>
</dbReference>